<evidence type="ECO:0008006" key="4">
    <source>
        <dbReference type="Google" id="ProtNLM"/>
    </source>
</evidence>
<proteinExistence type="predicted"/>
<name>A0ABV0KAD2_9CYAN</name>
<keyword evidence="1" id="KW-0732">Signal</keyword>
<dbReference type="Proteomes" id="UP001482513">
    <property type="component" value="Unassembled WGS sequence"/>
</dbReference>
<comment type="caution">
    <text evidence="2">The sequence shown here is derived from an EMBL/GenBank/DDBJ whole genome shotgun (WGS) entry which is preliminary data.</text>
</comment>
<feature type="signal peptide" evidence="1">
    <location>
        <begin position="1"/>
        <end position="22"/>
    </location>
</feature>
<evidence type="ECO:0000256" key="1">
    <source>
        <dbReference type="SAM" id="SignalP"/>
    </source>
</evidence>
<accession>A0ABV0KAD2</accession>
<sequence length="233" mass="25136">MTNTQNAVAVMALLLLSSCQSAAPPPAPVAELQEQAEVVETPVETIDYLTQGKQQGYEAAVAAQTAVDDHWKDVSAHWDLAIASLGQVPTDSPDYATAQAKIVEYTANRDVAAERYRAYQVKAAAPVPAPQAPRDTGKSSDQSLEEKMALIDGLPGRESTYARLLDQVDAKCTQNRAEIGDIAARSVEVAAQYGHRTNILDMLEGGHIATRNTDFQFDCVEIFSLIVTTMDAQ</sequence>
<feature type="chain" id="PRO_5045885457" description="Lipoprotein" evidence="1">
    <location>
        <begin position="23"/>
        <end position="233"/>
    </location>
</feature>
<protein>
    <recommendedName>
        <fullName evidence="4">Lipoprotein</fullName>
    </recommendedName>
</protein>
<gene>
    <name evidence="2" type="ORF">NC992_22870</name>
</gene>
<organism evidence="2 3">
    <name type="scientific">Leptolyngbya subtilissima DQ-A4</name>
    <dbReference type="NCBI Taxonomy" id="2933933"/>
    <lineage>
        <taxon>Bacteria</taxon>
        <taxon>Bacillati</taxon>
        <taxon>Cyanobacteriota</taxon>
        <taxon>Cyanophyceae</taxon>
        <taxon>Leptolyngbyales</taxon>
        <taxon>Leptolyngbyaceae</taxon>
        <taxon>Leptolyngbya group</taxon>
        <taxon>Leptolyngbya</taxon>
    </lineage>
</organism>
<dbReference type="RefSeq" id="WP_190707981.1">
    <property type="nucleotide sequence ID" value="NZ_JAMPKX010000014.1"/>
</dbReference>
<reference evidence="2 3" key="1">
    <citation type="submission" date="2022-04" db="EMBL/GenBank/DDBJ databases">
        <title>Positive selection, recombination, and allopatry shape intraspecific diversity of widespread and dominant cyanobacteria.</title>
        <authorList>
            <person name="Wei J."/>
            <person name="Shu W."/>
            <person name="Hu C."/>
        </authorList>
    </citation>
    <scope>NUCLEOTIDE SEQUENCE [LARGE SCALE GENOMIC DNA]</scope>
    <source>
        <strain evidence="2 3">DQ-A4</strain>
    </source>
</reference>
<dbReference type="EMBL" id="JAMPKX010000014">
    <property type="protein sequence ID" value="MEP0949739.1"/>
    <property type="molecule type" value="Genomic_DNA"/>
</dbReference>
<evidence type="ECO:0000313" key="3">
    <source>
        <dbReference type="Proteomes" id="UP001482513"/>
    </source>
</evidence>
<evidence type="ECO:0000313" key="2">
    <source>
        <dbReference type="EMBL" id="MEP0949739.1"/>
    </source>
</evidence>
<keyword evidence="3" id="KW-1185">Reference proteome</keyword>